<evidence type="ECO:0000259" key="2">
    <source>
        <dbReference type="Pfam" id="PF07090"/>
    </source>
</evidence>
<dbReference type="EMBL" id="CP042912">
    <property type="protein sequence ID" value="QEG23134.1"/>
    <property type="molecule type" value="Genomic_DNA"/>
</dbReference>
<reference evidence="4 5" key="1">
    <citation type="submission" date="2019-08" db="EMBL/GenBank/DDBJ databases">
        <title>Deep-cultivation of Planctomycetes and their phenomic and genomic characterization uncovers novel biology.</title>
        <authorList>
            <person name="Wiegand S."/>
            <person name="Jogler M."/>
            <person name="Boedeker C."/>
            <person name="Pinto D."/>
            <person name="Vollmers J."/>
            <person name="Rivas-Marin E."/>
            <person name="Kohn T."/>
            <person name="Peeters S.H."/>
            <person name="Heuer A."/>
            <person name="Rast P."/>
            <person name="Oberbeckmann S."/>
            <person name="Bunk B."/>
            <person name="Jeske O."/>
            <person name="Meyerdierks A."/>
            <person name="Storesund J.E."/>
            <person name="Kallscheuer N."/>
            <person name="Luecker S."/>
            <person name="Lage O.M."/>
            <person name="Pohl T."/>
            <person name="Merkel B.J."/>
            <person name="Hornburger P."/>
            <person name="Mueller R.-W."/>
            <person name="Bruemmer F."/>
            <person name="Labrenz M."/>
            <person name="Spormann A.M."/>
            <person name="Op den Camp H."/>
            <person name="Overmann J."/>
            <person name="Amann R."/>
            <person name="Jetten M.S.M."/>
            <person name="Mascher T."/>
            <person name="Medema M.H."/>
            <person name="Devos D.P."/>
            <person name="Kaster A.-K."/>
            <person name="Ovreas L."/>
            <person name="Rohde M."/>
            <person name="Galperin M.Y."/>
            <person name="Jogler C."/>
        </authorList>
    </citation>
    <scope>NUCLEOTIDE SEQUENCE [LARGE SCALE GENOMIC DNA]</scope>
    <source>
        <strain evidence="4 5">FC18</strain>
    </source>
</reference>
<protein>
    <recommendedName>
        <fullName evidence="6">VWFA domain-containing protein</fullName>
    </recommendedName>
</protein>
<dbReference type="InterPro" id="IPR029062">
    <property type="entry name" value="Class_I_gatase-like"/>
</dbReference>
<dbReference type="RefSeq" id="WP_075085946.1">
    <property type="nucleotide sequence ID" value="NZ_CP042912.1"/>
</dbReference>
<dbReference type="Gene3D" id="3.40.50.410">
    <property type="entry name" value="von Willebrand factor, type A domain"/>
    <property type="match status" value="1"/>
</dbReference>
<name>A0A5B9PA01_9BACT</name>
<dbReference type="PANTHER" id="PTHR37464">
    <property type="entry name" value="BLL2463 PROTEIN"/>
    <property type="match status" value="1"/>
</dbReference>
<proteinExistence type="predicted"/>
<evidence type="ECO:0000313" key="5">
    <source>
        <dbReference type="Proteomes" id="UP000322214"/>
    </source>
</evidence>
<dbReference type="InterPro" id="IPR011933">
    <property type="entry name" value="Double_TM_dom"/>
</dbReference>
<feature type="domain" description="Putative glutamine amidotransferase" evidence="2">
    <location>
        <begin position="438"/>
        <end position="578"/>
    </location>
</feature>
<dbReference type="InterPro" id="IPR010768">
    <property type="entry name" value="GATase1-like"/>
</dbReference>
<organism evidence="4 5">
    <name type="scientific">Mariniblastus fucicola</name>
    <dbReference type="NCBI Taxonomy" id="980251"/>
    <lineage>
        <taxon>Bacteria</taxon>
        <taxon>Pseudomonadati</taxon>
        <taxon>Planctomycetota</taxon>
        <taxon>Planctomycetia</taxon>
        <taxon>Pirellulales</taxon>
        <taxon>Pirellulaceae</taxon>
        <taxon>Mariniblastus</taxon>
    </lineage>
</organism>
<dbReference type="PANTHER" id="PTHR37464:SF1">
    <property type="entry name" value="BLL2463 PROTEIN"/>
    <property type="match status" value="1"/>
</dbReference>
<evidence type="ECO:0000259" key="3">
    <source>
        <dbReference type="Pfam" id="PF07584"/>
    </source>
</evidence>
<evidence type="ECO:0000256" key="1">
    <source>
        <dbReference type="SAM" id="Phobius"/>
    </source>
</evidence>
<dbReference type="Pfam" id="PF07584">
    <property type="entry name" value="BatA"/>
    <property type="match status" value="1"/>
</dbReference>
<gene>
    <name evidence="4" type="ORF">MFFC18_30290</name>
</gene>
<dbReference type="NCBIfam" id="TIGR02226">
    <property type="entry name" value="two_anch"/>
    <property type="match status" value="1"/>
</dbReference>
<keyword evidence="1" id="KW-0812">Transmembrane</keyword>
<keyword evidence="1" id="KW-0472">Membrane</keyword>
<dbReference type="OrthoDB" id="237862at2"/>
<feature type="transmembrane region" description="Helical" evidence="1">
    <location>
        <begin position="57"/>
        <end position="79"/>
    </location>
</feature>
<dbReference type="Pfam" id="PF07090">
    <property type="entry name" value="GATase1_like"/>
    <property type="match status" value="1"/>
</dbReference>
<dbReference type="SUPFAM" id="SSF52317">
    <property type="entry name" value="Class I glutamine amidotransferase-like"/>
    <property type="match status" value="1"/>
</dbReference>
<dbReference type="Proteomes" id="UP000322214">
    <property type="component" value="Chromosome"/>
</dbReference>
<keyword evidence="1" id="KW-1133">Transmembrane helix</keyword>
<dbReference type="InterPro" id="IPR024163">
    <property type="entry name" value="Aerotolerance_reg_N"/>
</dbReference>
<accession>A0A5B9PA01</accession>
<evidence type="ECO:0008006" key="6">
    <source>
        <dbReference type="Google" id="ProtNLM"/>
    </source>
</evidence>
<dbReference type="Gene3D" id="3.40.50.880">
    <property type="match status" value="1"/>
</dbReference>
<dbReference type="CDD" id="cd03143">
    <property type="entry name" value="A4_beta-galactosidase_middle_domain"/>
    <property type="match status" value="1"/>
</dbReference>
<keyword evidence="5" id="KW-1185">Reference proteome</keyword>
<evidence type="ECO:0000313" key="4">
    <source>
        <dbReference type="EMBL" id="QEG23134.1"/>
    </source>
</evidence>
<dbReference type="AlphaFoldDB" id="A0A5B9PA01"/>
<dbReference type="InterPro" id="IPR036465">
    <property type="entry name" value="vWFA_dom_sf"/>
</dbReference>
<feature type="domain" description="Aerotolerance regulator N-terminal" evidence="3">
    <location>
        <begin position="9"/>
        <end position="79"/>
    </location>
</feature>
<dbReference type="STRING" id="980251.GCA_001642875_03930"/>
<dbReference type="KEGG" id="mff:MFFC18_30290"/>
<sequence length="762" mass="84120">MFSNLFTSSPAVWAGLIAGLVALPILIHLINLVRHKTIEWAAMDFLLKSHRKNRNWVWLKQLLLLLSRIAILLLGLFLLSQVGCENDRIAALLGGRSTHHYVLVDDSFSMSDRDAQGTAMDRARSTILQIVSRARSRGNHRISLLRYSGFEPLDESESLVPAFDIENQTVDSSFARQVESSLAGLRPSAFPVDSQRSLEAVADLVKARTQENAIVYLLSDFREKDWQQTSSIGQSLESLSDSGAAVELIRCVKTVHANLAVTGLKPIGNVRVAETPLMMEVTVSNFSEDIANKVQVEVGSTVFRRPALGSADSDASTEELPTVFIESIEPGQSETRIFPVYFGQVGQHSVTATIGEDAVAKDNVRNCVVDIESNADVLIVYRPNRQHADFLSLALNPNSMTGIRAEVQTADFLRDATAESLSRFDVIFLCDVGQIDEGAVKNVKSFVADGGGLVYFAGPNTNFGFFNLNFYENGQGLLPVELADELDVDEREDGMPADIVAATHPIFAPVNDVRNSLLDLVQVKKTLRPSFSWLQKPPSQAKVLATLRGNRQMPLVIDGQYQKGRTMLFMTTAGPQWNNWMRNATFPPILLLLQDYLASGKFPHDDRLVGDVVEILKPTGSVTPDVTLLSPTESEDRIESKIRLSQTDEGLRGQIGESLQSIINRSTGVPGVYELRFRQMDSTSAVERVALNVDHAESDLQLARDDKLSQVFGDQLPAITNWDQFNAEPKQKSVSSLNRLLLLLLVALLVAEQTLGWMCSYH</sequence>
<feature type="transmembrane region" description="Helical" evidence="1">
    <location>
        <begin position="12"/>
        <end position="33"/>
    </location>
</feature>